<dbReference type="RefSeq" id="YP_010659980.1">
    <property type="nucleotide sequence ID" value="NC_070874.1"/>
</dbReference>
<dbReference type="GeneID" id="77935969"/>
<dbReference type="Proteomes" id="UP000693653">
    <property type="component" value="Segment"/>
</dbReference>
<dbReference type="KEGG" id="vg:77935969"/>
<dbReference type="EMBL" id="MW630115">
    <property type="protein sequence ID" value="QWY13178.1"/>
    <property type="molecule type" value="Genomic_DNA"/>
</dbReference>
<protein>
    <submittedName>
        <fullName evidence="1">Uncharacterized protein</fullName>
    </submittedName>
</protein>
<evidence type="ECO:0000313" key="2">
    <source>
        <dbReference type="Proteomes" id="UP000693653"/>
    </source>
</evidence>
<evidence type="ECO:0000313" key="1">
    <source>
        <dbReference type="EMBL" id="QWY13178.1"/>
    </source>
</evidence>
<accession>A0A8F3HKL2</accession>
<organism evidence="1 2">
    <name type="scientific">Escherichia phage vB_EcoP-ZQ2</name>
    <dbReference type="NCBI Taxonomy" id="2810370"/>
    <lineage>
        <taxon>Viruses</taxon>
        <taxon>Duplodnaviria</taxon>
        <taxon>Heunggongvirae</taxon>
        <taxon>Uroviricota</taxon>
        <taxon>Caudoviricetes</taxon>
        <taxon>Schitoviridae</taxon>
        <taxon>Enquatrovirinae</taxon>
        <taxon>Gamaleyavirus</taxon>
        <taxon>Gamaleyavirus Zq2</taxon>
    </lineage>
</organism>
<sequence>MTKSFAAHQVQTLELFRKGQIIPKRIGGLHVHRKARHRLTFGCDVQIDDNNWIAIPDTGIAMVHCKKLGIRRNNGTYQKVDANFVDIHFNANKIDYVIKTDRKALVVKK</sequence>
<name>A0A8F3HKL2_9CAUD</name>
<keyword evidence="2" id="KW-1185">Reference proteome</keyword>
<reference evidence="1 2" key="1">
    <citation type="submission" date="2021-02" db="EMBL/GenBank/DDBJ databases">
        <authorList>
            <person name="Liu C."/>
        </authorList>
    </citation>
    <scope>NUCLEOTIDE SEQUENCE [LARGE SCALE GENOMIC DNA]</scope>
    <source>
        <strain evidence="2">Escherichia phage</strain>
    </source>
</reference>
<proteinExistence type="predicted"/>